<proteinExistence type="predicted"/>
<gene>
    <name evidence="2" type="ORF">A4U43_C01F19420</name>
</gene>
<dbReference type="AlphaFoldDB" id="A0A5P1FUA9"/>
<feature type="region of interest" description="Disordered" evidence="1">
    <location>
        <begin position="1"/>
        <end position="22"/>
    </location>
</feature>
<dbReference type="EMBL" id="CM007381">
    <property type="protein sequence ID" value="ONK80579.1"/>
    <property type="molecule type" value="Genomic_DNA"/>
</dbReference>
<reference evidence="3" key="1">
    <citation type="journal article" date="2017" name="Nat. Commun.">
        <title>The asparagus genome sheds light on the origin and evolution of a young Y chromosome.</title>
        <authorList>
            <person name="Harkess A."/>
            <person name="Zhou J."/>
            <person name="Xu C."/>
            <person name="Bowers J.E."/>
            <person name="Van der Hulst R."/>
            <person name="Ayyampalayam S."/>
            <person name="Mercati F."/>
            <person name="Riccardi P."/>
            <person name="McKain M.R."/>
            <person name="Kakrana A."/>
            <person name="Tang H."/>
            <person name="Ray J."/>
            <person name="Groenendijk J."/>
            <person name="Arikit S."/>
            <person name="Mathioni S.M."/>
            <person name="Nakano M."/>
            <person name="Shan H."/>
            <person name="Telgmann-Rauber A."/>
            <person name="Kanno A."/>
            <person name="Yue Z."/>
            <person name="Chen H."/>
            <person name="Li W."/>
            <person name="Chen Y."/>
            <person name="Xu X."/>
            <person name="Zhang Y."/>
            <person name="Luo S."/>
            <person name="Chen H."/>
            <person name="Gao J."/>
            <person name="Mao Z."/>
            <person name="Pires J.C."/>
            <person name="Luo M."/>
            <person name="Kudrna D."/>
            <person name="Wing R.A."/>
            <person name="Meyers B.C."/>
            <person name="Yi K."/>
            <person name="Kong H."/>
            <person name="Lavrijsen P."/>
            <person name="Sunseri F."/>
            <person name="Falavigna A."/>
            <person name="Ye Y."/>
            <person name="Leebens-Mack J.H."/>
            <person name="Chen G."/>
        </authorList>
    </citation>
    <scope>NUCLEOTIDE SEQUENCE [LARGE SCALE GENOMIC DNA]</scope>
    <source>
        <strain evidence="3">cv. DH0086</strain>
    </source>
</reference>
<feature type="compositionally biased region" description="Basic and acidic residues" evidence="1">
    <location>
        <begin position="1"/>
        <end position="20"/>
    </location>
</feature>
<dbReference type="Gramene" id="ONK80579">
    <property type="protein sequence ID" value="ONK80579"/>
    <property type="gene ID" value="A4U43_C01F19420"/>
</dbReference>
<organism evidence="2 3">
    <name type="scientific">Asparagus officinalis</name>
    <name type="common">Garden asparagus</name>
    <dbReference type="NCBI Taxonomy" id="4686"/>
    <lineage>
        <taxon>Eukaryota</taxon>
        <taxon>Viridiplantae</taxon>
        <taxon>Streptophyta</taxon>
        <taxon>Embryophyta</taxon>
        <taxon>Tracheophyta</taxon>
        <taxon>Spermatophyta</taxon>
        <taxon>Magnoliopsida</taxon>
        <taxon>Liliopsida</taxon>
        <taxon>Asparagales</taxon>
        <taxon>Asparagaceae</taxon>
        <taxon>Asparagoideae</taxon>
        <taxon>Asparagus</taxon>
    </lineage>
</organism>
<name>A0A5P1FUA9_ASPOF</name>
<evidence type="ECO:0000256" key="1">
    <source>
        <dbReference type="SAM" id="MobiDB-lite"/>
    </source>
</evidence>
<dbReference type="Proteomes" id="UP000243459">
    <property type="component" value="Chromosome 1"/>
</dbReference>
<sequence length="287" mass="33218">MDPPQHRDASPDLDNARDGFGDDEIEHEMMNFKIRRDYIKRKERAIKQRLDKAMADLLRERGKKDYEKPGRHGSEEKTKVPPKGYRAILEWKGNIPVGDWAVRFNNLIGCLIRDPCSINIAHNFEEQEFKGIKEILVKLMDYYCLEDNPESWNYVIPKMAKLIRGWKSALKKRYFTKISTDWKRIYELDKRVYPFNWMTLIIEWEDSPFPPSGLVQVLFIQVLETPPQLPQCFPTASPTPKPALPHIRPASSSIHPIIARAPTDSLKPKALLSTSHASIIIPTLTDD</sequence>
<protein>
    <submittedName>
        <fullName evidence="2">Uncharacterized protein</fullName>
    </submittedName>
</protein>
<keyword evidence="3" id="KW-1185">Reference proteome</keyword>
<evidence type="ECO:0000313" key="2">
    <source>
        <dbReference type="EMBL" id="ONK80579.1"/>
    </source>
</evidence>
<evidence type="ECO:0000313" key="3">
    <source>
        <dbReference type="Proteomes" id="UP000243459"/>
    </source>
</evidence>
<accession>A0A5P1FUA9</accession>